<sequence length="396" mass="41637">MSLKDRWRGLSPRKKRFAVVAAVSGSLMLFAVVGVLLRGEKREPVERQVKPQVLTPAPSLLKKDLYQESLRDLSRRDAELSELRQLVEDIQREKQQRASAVAQEPGETRSEADTLQGPPEVRPAGRVAPLTGYPPPPLPLPGPGGAPLPAAPPPPEPVLVVGGIAHVSASASAASEDKKKASRPSVYLPPSFMAATLLSGLDAPTVEAARGNPVPVLLRVKELAVLPNSVKADLKGCFVIADGVGNLADERAHLQLVSLSCISRKGEAVIDQKVKGFVVDEDGKIGLKGQVVAKMGANIARSMLAGFFGGAADAISATSTVTSVSPLGTTQTIPSGDILRVGAASGISQGFKDVQKFYLDLAKQTMPVIEVGATKDITLVIQEGVTLEIRETGGGW</sequence>
<keyword evidence="2" id="KW-0812">Transmembrane</keyword>
<dbReference type="CDD" id="cd16430">
    <property type="entry name" value="TraB"/>
    <property type="match status" value="1"/>
</dbReference>
<dbReference type="RefSeq" id="WP_260747773.1">
    <property type="nucleotide sequence ID" value="NZ_CP092109.1"/>
</dbReference>
<gene>
    <name evidence="3" type="ORF">L9S41_17320</name>
</gene>
<feature type="compositionally biased region" description="Pro residues" evidence="1">
    <location>
        <begin position="132"/>
        <end position="154"/>
    </location>
</feature>
<organism evidence="3 4">
    <name type="scientific">Geoalkalibacter halelectricus</name>
    <dbReference type="NCBI Taxonomy" id="2847045"/>
    <lineage>
        <taxon>Bacteria</taxon>
        <taxon>Pseudomonadati</taxon>
        <taxon>Thermodesulfobacteriota</taxon>
        <taxon>Desulfuromonadia</taxon>
        <taxon>Desulfuromonadales</taxon>
        <taxon>Geoalkalibacteraceae</taxon>
        <taxon>Geoalkalibacter</taxon>
    </lineage>
</organism>
<keyword evidence="2" id="KW-1133">Transmembrane helix</keyword>
<dbReference type="Proteomes" id="UP001060414">
    <property type="component" value="Chromosome"/>
</dbReference>
<keyword evidence="4" id="KW-1185">Reference proteome</keyword>
<dbReference type="InterPro" id="IPR005498">
    <property type="entry name" value="T4SS_VirB10/TraB/TrbI"/>
</dbReference>
<evidence type="ECO:0000256" key="2">
    <source>
        <dbReference type="SAM" id="Phobius"/>
    </source>
</evidence>
<accession>A0ABY5ZL51</accession>
<name>A0ABY5ZL51_9BACT</name>
<evidence type="ECO:0000313" key="4">
    <source>
        <dbReference type="Proteomes" id="UP001060414"/>
    </source>
</evidence>
<evidence type="ECO:0000256" key="1">
    <source>
        <dbReference type="SAM" id="MobiDB-lite"/>
    </source>
</evidence>
<dbReference type="Pfam" id="PF03743">
    <property type="entry name" value="TrbI"/>
    <property type="match status" value="1"/>
</dbReference>
<proteinExistence type="predicted"/>
<keyword evidence="2" id="KW-0472">Membrane</keyword>
<feature type="transmembrane region" description="Helical" evidence="2">
    <location>
        <begin position="16"/>
        <end position="37"/>
    </location>
</feature>
<dbReference type="EMBL" id="CP092109">
    <property type="protein sequence ID" value="UWZ79421.1"/>
    <property type="molecule type" value="Genomic_DNA"/>
</dbReference>
<evidence type="ECO:0000313" key="3">
    <source>
        <dbReference type="EMBL" id="UWZ79421.1"/>
    </source>
</evidence>
<feature type="region of interest" description="Disordered" evidence="1">
    <location>
        <begin position="94"/>
        <end position="154"/>
    </location>
</feature>
<reference evidence="3" key="1">
    <citation type="journal article" date="2022" name="Environ. Microbiol.">
        <title>Geoalkalibacter halelectricus SAP #1 sp. nov. possessing extracellular electron transfer and mineral#reducing capabilities from a haloalkaline environment.</title>
        <authorList>
            <person name="Yadav S."/>
            <person name="Singh R."/>
            <person name="Sundharam S.S."/>
            <person name="Chaudhary S."/>
            <person name="Krishnamurthi S."/>
            <person name="Patil S.A."/>
        </authorList>
    </citation>
    <scope>NUCLEOTIDE SEQUENCE</scope>
    <source>
        <strain evidence="3">SAP-1</strain>
    </source>
</reference>
<protein>
    <submittedName>
        <fullName evidence="3">TraB/VirB10 family protein</fullName>
    </submittedName>
</protein>